<feature type="short sequence motif" description="'KMSKS' region" evidence="10">
    <location>
        <begin position="296"/>
        <end position="300"/>
    </location>
</feature>
<feature type="binding site" evidence="10">
    <location>
        <position position="43"/>
    </location>
    <ligand>
        <name>Zn(2+)</name>
        <dbReference type="ChEBI" id="CHEBI:29105"/>
    </ligand>
</feature>
<evidence type="ECO:0000256" key="8">
    <source>
        <dbReference type="ARBA" id="ARBA00022840"/>
    </source>
</evidence>
<evidence type="ECO:0000313" key="13">
    <source>
        <dbReference type="Proteomes" id="UP001209654"/>
    </source>
</evidence>
<comment type="function">
    <text evidence="1 10">Catalyzes the ATP-dependent condensation of GlcN-Ins and L-cysteine to form L-Cys-GlcN-Ins.</text>
</comment>
<dbReference type="HAMAP" id="MF_01697">
    <property type="entry name" value="MshC"/>
    <property type="match status" value="1"/>
</dbReference>
<keyword evidence="13" id="KW-1185">Reference proteome</keyword>
<dbReference type="InterPro" id="IPR014729">
    <property type="entry name" value="Rossmann-like_a/b/a_fold"/>
</dbReference>
<evidence type="ECO:0000256" key="5">
    <source>
        <dbReference type="ARBA" id="ARBA00022723"/>
    </source>
</evidence>
<accession>A0ABQ5MTK9</accession>
<evidence type="ECO:0000256" key="10">
    <source>
        <dbReference type="HAMAP-Rule" id="MF_01697"/>
    </source>
</evidence>
<feature type="binding site" evidence="10">
    <location>
        <begin position="43"/>
        <end position="46"/>
    </location>
    <ligand>
        <name>L-cysteinyl-5'-AMP</name>
        <dbReference type="ChEBI" id="CHEBI:144924"/>
    </ligand>
</feature>
<feature type="binding site" evidence="10">
    <location>
        <begin position="257"/>
        <end position="259"/>
    </location>
    <ligand>
        <name>L-cysteinyl-5'-AMP</name>
        <dbReference type="ChEBI" id="CHEBI:144924"/>
    </ligand>
</feature>
<sequence length="427" mass="45962">MFGWNARPVPEIPGGNDGLTLFDTAAGNLVELERSDVGSLYVCGITPYDATHMGHAATYVAFDLLNRYWRDAGRTVRYVQNVTDVDDPLLERAKATGVDWEALAKDQTDLFREDMEALNVLPPDHYIGAVESISWIIPAVEQLLEAGLAYRVPGTGGEPDGDVYFDSAAAAGEGWHLGLTSRLSEQEMLPLFAERGGDPDRPGKRHPLDALLWRVAREGEPKWPGNSLGEGRPGWHIECSIIARRFLPETFDVQGGGSDLSFPHHEMSAGHAYALTHTPLAKHFVHAGMVGLDGEKMSKSKGNLVLVSKLRAAGEDPAAIRTVLLGQHYRSDWFWTDELLVQGRARLELWREAARAGGAGNGVSGLAAEIRAALSKDLDAPAALDAVDRWARAVTAAGQAERGAAASGEAAAAPIAEVLDALLGIRL</sequence>
<feature type="binding site" evidence="10">
    <location>
        <position position="58"/>
    </location>
    <ligand>
        <name>L-cysteinyl-5'-AMP</name>
        <dbReference type="ChEBI" id="CHEBI:144924"/>
    </ligand>
</feature>
<organism evidence="12 13">
    <name type="scientific">Arthrobacter mangrovi</name>
    <dbReference type="NCBI Taxonomy" id="2966350"/>
    <lineage>
        <taxon>Bacteria</taxon>
        <taxon>Bacillati</taxon>
        <taxon>Actinomycetota</taxon>
        <taxon>Actinomycetes</taxon>
        <taxon>Micrococcales</taxon>
        <taxon>Micrococcaceae</taxon>
        <taxon>Arthrobacter</taxon>
    </lineage>
</organism>
<dbReference type="NCBIfam" id="TIGR03447">
    <property type="entry name" value="mycothiol_MshC"/>
    <property type="match status" value="1"/>
</dbReference>
<keyword evidence="6 10" id="KW-0547">Nucleotide-binding</keyword>
<evidence type="ECO:0000256" key="1">
    <source>
        <dbReference type="ARBA" id="ARBA00003679"/>
    </source>
</evidence>
<comment type="subunit">
    <text evidence="3 10">Monomer.</text>
</comment>
<dbReference type="Gene3D" id="1.20.120.640">
    <property type="entry name" value="Anticodon-binding domain of a subclass of class I aminoacyl-tRNA synthetases"/>
    <property type="match status" value="1"/>
</dbReference>
<keyword evidence="4 10" id="KW-0436">Ligase</keyword>
<comment type="cofactor">
    <cofactor evidence="10">
        <name>Zn(2+)</name>
        <dbReference type="ChEBI" id="CHEBI:29105"/>
    </cofactor>
    <text evidence="10">Binds 1 zinc ion per subunit.</text>
</comment>
<comment type="similarity">
    <text evidence="2 10">Belongs to the class-I aminoacyl-tRNA synthetase family. MshC subfamily.</text>
</comment>
<evidence type="ECO:0000256" key="6">
    <source>
        <dbReference type="ARBA" id="ARBA00022741"/>
    </source>
</evidence>
<evidence type="ECO:0000256" key="3">
    <source>
        <dbReference type="ARBA" id="ARBA00011245"/>
    </source>
</evidence>
<protein>
    <recommendedName>
        <fullName evidence="10">L-cysteine:1D-myo-inositol 2-amino-2-deoxy-alpha-D-glucopyranoside ligase</fullName>
        <shortName evidence="10">L-Cys:GlcN-Ins ligase</shortName>
        <ecNumber evidence="10">6.3.1.13</ecNumber>
    </recommendedName>
    <alternativeName>
        <fullName evidence="10">Mycothiol ligase</fullName>
        <shortName evidence="10">MSH ligase</shortName>
    </alternativeName>
</protein>
<evidence type="ECO:0000256" key="2">
    <source>
        <dbReference type="ARBA" id="ARBA00007723"/>
    </source>
</evidence>
<proteinExistence type="inferred from homology"/>
<dbReference type="PRINTS" id="PR00983">
    <property type="entry name" value="TRNASYNTHCYS"/>
</dbReference>
<name>A0ABQ5MTK9_9MICC</name>
<dbReference type="CDD" id="cd00672">
    <property type="entry name" value="CysRS_core"/>
    <property type="match status" value="1"/>
</dbReference>
<feature type="binding site" evidence="10">
    <location>
        <position position="264"/>
    </location>
    <ligand>
        <name>Zn(2+)</name>
        <dbReference type="ChEBI" id="CHEBI:29105"/>
    </ligand>
</feature>
<dbReference type="Gene3D" id="3.40.50.620">
    <property type="entry name" value="HUPs"/>
    <property type="match status" value="1"/>
</dbReference>
<evidence type="ECO:0000259" key="11">
    <source>
        <dbReference type="Pfam" id="PF01406"/>
    </source>
</evidence>
<feature type="domain" description="tRNA synthetases class I catalytic" evidence="11">
    <location>
        <begin position="39"/>
        <end position="342"/>
    </location>
</feature>
<evidence type="ECO:0000256" key="7">
    <source>
        <dbReference type="ARBA" id="ARBA00022833"/>
    </source>
</evidence>
<dbReference type="Proteomes" id="UP001209654">
    <property type="component" value="Unassembled WGS sequence"/>
</dbReference>
<feature type="binding site" evidence="10">
    <location>
        <position position="235"/>
    </location>
    <ligand>
        <name>L-cysteinyl-5'-AMP</name>
        <dbReference type="ChEBI" id="CHEBI:144924"/>
    </ligand>
</feature>
<dbReference type="SUPFAM" id="SSF52374">
    <property type="entry name" value="Nucleotidylyl transferase"/>
    <property type="match status" value="1"/>
</dbReference>
<dbReference type="PANTHER" id="PTHR10890:SF3">
    <property type="entry name" value="CYSTEINE--TRNA LIGASE, CYTOPLASMIC"/>
    <property type="match status" value="1"/>
</dbReference>
<feature type="short sequence motif" description="'ERGGDP' region" evidence="10">
    <location>
        <begin position="194"/>
        <end position="199"/>
    </location>
</feature>
<dbReference type="InterPro" id="IPR032678">
    <property type="entry name" value="tRNA-synt_1_cat_dom"/>
</dbReference>
<comment type="caution">
    <text evidence="12">The sequence shown here is derived from an EMBL/GenBank/DDBJ whole genome shotgun (WGS) entry which is preliminary data.</text>
</comment>
<feature type="binding site" evidence="10">
    <location>
        <position position="239"/>
    </location>
    <ligand>
        <name>Zn(2+)</name>
        <dbReference type="ChEBI" id="CHEBI:29105"/>
    </ligand>
</feature>
<dbReference type="EMBL" id="BRVS01000007">
    <property type="protein sequence ID" value="GLB67308.1"/>
    <property type="molecule type" value="Genomic_DNA"/>
</dbReference>
<reference evidence="12 13" key="1">
    <citation type="journal article" date="2023" name="Int. J. Syst. Evol. Microbiol.">
        <title>Arthrobacter mangrovi sp. nov., an actinobacterium isolated from the rhizosphere of a mangrove.</title>
        <authorList>
            <person name="Hamada M."/>
            <person name="Saitou S."/>
            <person name="Enomoto N."/>
            <person name="Nanri K."/>
            <person name="Hidaka K."/>
            <person name="Miura T."/>
            <person name="Tamura T."/>
        </authorList>
    </citation>
    <scope>NUCLEOTIDE SEQUENCE [LARGE SCALE GENOMIC DNA]</scope>
    <source>
        <strain evidence="12 13">NBRC 112813</strain>
    </source>
</reference>
<feature type="short sequence motif" description="'HIGH' region" evidence="10">
    <location>
        <begin position="45"/>
        <end position="55"/>
    </location>
</feature>
<evidence type="ECO:0000313" key="12">
    <source>
        <dbReference type="EMBL" id="GLB67308.1"/>
    </source>
</evidence>
<dbReference type="RefSeq" id="WP_264795448.1">
    <property type="nucleotide sequence ID" value="NZ_BRVS01000007.1"/>
</dbReference>
<keyword evidence="7 10" id="KW-0862">Zinc</keyword>
<dbReference type="GO" id="GO:0016874">
    <property type="term" value="F:ligase activity"/>
    <property type="evidence" value="ECO:0007669"/>
    <property type="project" value="UniProtKB-KW"/>
</dbReference>
<dbReference type="EC" id="6.3.1.13" evidence="10"/>
<gene>
    <name evidence="10 12" type="primary">mshC</name>
    <name evidence="12" type="ORF">AHIS1636_17480</name>
</gene>
<dbReference type="Pfam" id="PF01406">
    <property type="entry name" value="tRNA-synt_1e"/>
    <property type="match status" value="1"/>
</dbReference>
<evidence type="ECO:0000256" key="4">
    <source>
        <dbReference type="ARBA" id="ARBA00022598"/>
    </source>
</evidence>
<dbReference type="PANTHER" id="PTHR10890">
    <property type="entry name" value="CYSTEINYL-TRNA SYNTHETASE"/>
    <property type="match status" value="1"/>
</dbReference>
<dbReference type="InterPro" id="IPR017812">
    <property type="entry name" value="Mycothiol_ligase_MshC"/>
</dbReference>
<comment type="catalytic activity">
    <reaction evidence="9 10">
        <text>1D-myo-inositol 2-amino-2-deoxy-alpha-D-glucopyranoside + L-cysteine + ATP = 1D-myo-inositol 2-(L-cysteinylamino)-2-deoxy-alpha-D-glucopyranoside + AMP + diphosphate + H(+)</text>
        <dbReference type="Rhea" id="RHEA:26176"/>
        <dbReference type="ChEBI" id="CHEBI:15378"/>
        <dbReference type="ChEBI" id="CHEBI:30616"/>
        <dbReference type="ChEBI" id="CHEBI:33019"/>
        <dbReference type="ChEBI" id="CHEBI:35235"/>
        <dbReference type="ChEBI" id="CHEBI:58886"/>
        <dbReference type="ChEBI" id="CHEBI:58887"/>
        <dbReference type="ChEBI" id="CHEBI:456215"/>
        <dbReference type="EC" id="6.3.1.13"/>
    </reaction>
</comment>
<evidence type="ECO:0000256" key="9">
    <source>
        <dbReference type="ARBA" id="ARBA00048350"/>
    </source>
</evidence>
<dbReference type="InterPro" id="IPR024909">
    <property type="entry name" value="Cys-tRNA/MSH_ligase"/>
</dbReference>
<keyword evidence="8 10" id="KW-0067">ATP-binding</keyword>
<keyword evidence="5 10" id="KW-0479">Metal-binding</keyword>
<feature type="binding site" evidence="10">
    <location>
        <begin position="81"/>
        <end position="83"/>
    </location>
    <ligand>
        <name>L-cysteinyl-5'-AMP</name>
        <dbReference type="ChEBI" id="CHEBI:144924"/>
    </ligand>
</feature>
<feature type="binding site" evidence="10">
    <location>
        <position position="290"/>
    </location>
    <ligand>
        <name>L-cysteinyl-5'-AMP</name>
        <dbReference type="ChEBI" id="CHEBI:144924"/>
    </ligand>
</feature>